<dbReference type="Pfam" id="PF21360">
    <property type="entry name" value="PylC-like_N"/>
    <property type="match status" value="1"/>
</dbReference>
<evidence type="ECO:0000313" key="3">
    <source>
        <dbReference type="Proteomes" id="UP000660862"/>
    </source>
</evidence>
<keyword evidence="3" id="KW-1185">Reference proteome</keyword>
<dbReference type="EMBL" id="BMER01000001">
    <property type="protein sequence ID" value="GGG86563.1"/>
    <property type="molecule type" value="Genomic_DNA"/>
</dbReference>
<dbReference type="RefSeq" id="WP_188505741.1">
    <property type="nucleotide sequence ID" value="NZ_BMER01000001.1"/>
</dbReference>
<dbReference type="InterPro" id="IPR048764">
    <property type="entry name" value="PylC_N"/>
</dbReference>
<name>A0A917HPY1_9SPHI</name>
<gene>
    <name evidence="2" type="ORF">GCM10007415_20180</name>
</gene>
<comment type="caution">
    <text evidence="2">The sequence shown here is derived from an EMBL/GenBank/DDBJ whole genome shotgun (WGS) entry which is preliminary data.</text>
</comment>
<dbReference type="Gene3D" id="3.40.50.20">
    <property type="match status" value="1"/>
</dbReference>
<feature type="domain" description="PylC N-terminal" evidence="1">
    <location>
        <begin position="32"/>
        <end position="98"/>
    </location>
</feature>
<reference evidence="2" key="2">
    <citation type="submission" date="2020-09" db="EMBL/GenBank/DDBJ databases">
        <authorList>
            <person name="Sun Q."/>
            <person name="Zhou Y."/>
        </authorList>
    </citation>
    <scope>NUCLEOTIDE SEQUENCE</scope>
    <source>
        <strain evidence="2">CGMCC 1.12195</strain>
    </source>
</reference>
<dbReference type="Proteomes" id="UP000660862">
    <property type="component" value="Unassembled WGS sequence"/>
</dbReference>
<proteinExistence type="predicted"/>
<sequence>MAGAVLITWGTRPFAQRVAKLLPAAQPVLFCAADELPEVLLRAGNYLRAPRADSPAFVHEMLRICLDNNVENLIPLGSNELYAMAEARQLFSEYGIAIWVPEVIDLAELAVIENPPRQLPLLLLHKGNTVTGAREDEQYDTLSGVFTPSDSGDELALCCIAD</sequence>
<evidence type="ECO:0000313" key="2">
    <source>
        <dbReference type="EMBL" id="GGG86563.1"/>
    </source>
</evidence>
<organism evidence="2 3">
    <name type="scientific">Parapedobacter pyrenivorans</name>
    <dbReference type="NCBI Taxonomy" id="1305674"/>
    <lineage>
        <taxon>Bacteria</taxon>
        <taxon>Pseudomonadati</taxon>
        <taxon>Bacteroidota</taxon>
        <taxon>Sphingobacteriia</taxon>
        <taxon>Sphingobacteriales</taxon>
        <taxon>Sphingobacteriaceae</taxon>
        <taxon>Parapedobacter</taxon>
    </lineage>
</organism>
<accession>A0A917HPY1</accession>
<protein>
    <recommendedName>
        <fullName evidence="1">PylC N-terminal domain-containing protein</fullName>
    </recommendedName>
</protein>
<evidence type="ECO:0000259" key="1">
    <source>
        <dbReference type="Pfam" id="PF21360"/>
    </source>
</evidence>
<reference evidence="2" key="1">
    <citation type="journal article" date="2014" name="Int. J. Syst. Evol. Microbiol.">
        <title>Complete genome sequence of Corynebacterium casei LMG S-19264T (=DSM 44701T), isolated from a smear-ripened cheese.</title>
        <authorList>
            <consortium name="US DOE Joint Genome Institute (JGI-PGF)"/>
            <person name="Walter F."/>
            <person name="Albersmeier A."/>
            <person name="Kalinowski J."/>
            <person name="Ruckert C."/>
        </authorList>
    </citation>
    <scope>NUCLEOTIDE SEQUENCE</scope>
    <source>
        <strain evidence="2">CGMCC 1.12195</strain>
    </source>
</reference>
<dbReference type="AlphaFoldDB" id="A0A917HPY1"/>